<accession>A0A8T4GXS5</accession>
<gene>
    <name evidence="1" type="ORF">J2753_000491</name>
</gene>
<dbReference type="EMBL" id="JAGGLC010000001">
    <property type="protein sequence ID" value="MBP1986018.1"/>
    <property type="molecule type" value="Genomic_DNA"/>
</dbReference>
<protein>
    <submittedName>
        <fullName evidence="1">Uncharacterized protein</fullName>
    </submittedName>
</protein>
<organism evidence="1 2">
    <name type="scientific">Halolamina salifodinae</name>
    <dbReference type="NCBI Taxonomy" id="1202767"/>
    <lineage>
        <taxon>Archaea</taxon>
        <taxon>Methanobacteriati</taxon>
        <taxon>Methanobacteriota</taxon>
        <taxon>Stenosarchaea group</taxon>
        <taxon>Halobacteria</taxon>
        <taxon>Halobacteriales</taxon>
        <taxon>Haloferacaceae</taxon>
    </lineage>
</organism>
<proteinExistence type="predicted"/>
<keyword evidence="2" id="KW-1185">Reference proteome</keyword>
<comment type="caution">
    <text evidence="1">The sequence shown here is derived from an EMBL/GenBank/DDBJ whole genome shotgun (WGS) entry which is preliminary data.</text>
</comment>
<dbReference type="AlphaFoldDB" id="A0A8T4GXS5"/>
<name>A0A8T4GXS5_9EURY</name>
<dbReference type="Proteomes" id="UP000823736">
    <property type="component" value="Unassembled WGS sequence"/>
</dbReference>
<reference evidence="1" key="1">
    <citation type="submission" date="2021-03" db="EMBL/GenBank/DDBJ databases">
        <title>Genomic Encyclopedia of Type Strains, Phase IV (KMG-IV): sequencing the most valuable type-strain genomes for metagenomic binning, comparative biology and taxonomic classification.</title>
        <authorList>
            <person name="Goeker M."/>
        </authorList>
    </citation>
    <scope>NUCLEOTIDE SEQUENCE</scope>
    <source>
        <strain evidence="1">DSM 26232</strain>
    </source>
</reference>
<evidence type="ECO:0000313" key="1">
    <source>
        <dbReference type="EMBL" id="MBP1986018.1"/>
    </source>
</evidence>
<sequence length="33" mass="3823">MALLIVLTAAVLVPYLALYVRFLHEPLREREIV</sequence>
<evidence type="ECO:0000313" key="2">
    <source>
        <dbReference type="Proteomes" id="UP000823736"/>
    </source>
</evidence>